<dbReference type="RefSeq" id="XP_011121799.1">
    <property type="nucleotide sequence ID" value="XM_011123497.1"/>
</dbReference>
<dbReference type="EMBL" id="ADOT01000133">
    <property type="protein sequence ID" value="EGX49745.1"/>
    <property type="molecule type" value="Genomic_DNA"/>
</dbReference>
<protein>
    <recommendedName>
        <fullName evidence="4">F-box domain-containing protein</fullName>
    </recommendedName>
</protein>
<evidence type="ECO:0000313" key="3">
    <source>
        <dbReference type="Proteomes" id="UP000008784"/>
    </source>
</evidence>
<sequence>MGCGKCRGCPDCGGYKVRYDNYSSEFEEDEEDEEEEEEDEIKGLKYTFTSPKKWKKETESHYLRRYEWQKLIKAMKDEDLGNGDYDGRFGWRYTKNLILHGVTVTDELDLVEMLVGLIETGKLRPQYIYVDTRSHKEGAPPKPVLPPPDPAPQTSLLSSLKSYSTTTTISNLSFGLRFHLHLFFPFRSFPSPHLFTTLNLCIPLSRTELNILTQQIKQLSNFLSVMTINLQTLVLNCSVNHYIFNERYVDIEDIEEQLSSLQYTFTNHLPGLKKLTLISRLFHTKFFLIPPAGVRALRFEEWEGSIEWYRQFSKCGFGGKLEYLELGVSGGVFYFDGDDDELDVTSFACNSLRYFGLTSKVGNDLLPPGLVKAILESNKLLDERCVQRIVEYGNKELSS</sequence>
<keyword evidence="1" id="KW-0175">Coiled coil</keyword>
<keyword evidence="3" id="KW-1185">Reference proteome</keyword>
<comment type="caution">
    <text evidence="2">The sequence shown here is derived from an EMBL/GenBank/DDBJ whole genome shotgun (WGS) entry which is preliminary data.</text>
</comment>
<proteinExistence type="predicted"/>
<organism evidence="2 3">
    <name type="scientific">Arthrobotrys oligospora (strain ATCC 24927 / CBS 115.81 / DSM 1491)</name>
    <name type="common">Nematode-trapping fungus</name>
    <name type="synonym">Didymozoophaga oligospora</name>
    <dbReference type="NCBI Taxonomy" id="756982"/>
    <lineage>
        <taxon>Eukaryota</taxon>
        <taxon>Fungi</taxon>
        <taxon>Dikarya</taxon>
        <taxon>Ascomycota</taxon>
        <taxon>Pezizomycotina</taxon>
        <taxon>Orbiliomycetes</taxon>
        <taxon>Orbiliales</taxon>
        <taxon>Orbiliaceae</taxon>
        <taxon>Orbilia</taxon>
        <taxon>Orbilia oligospora</taxon>
    </lineage>
</organism>
<dbReference type="GeneID" id="22892701"/>
<name>G1XBD7_ARTOA</name>
<reference evidence="2 3" key="1">
    <citation type="journal article" date="2011" name="PLoS Pathog.">
        <title>Genomic and proteomic analyses of the fungus Arthrobotrys oligospora provide insights into nematode-trap formation.</title>
        <authorList>
            <person name="Yang J."/>
            <person name="Wang L."/>
            <person name="Ji X."/>
            <person name="Feng Y."/>
            <person name="Li X."/>
            <person name="Zou C."/>
            <person name="Xu J."/>
            <person name="Ren Y."/>
            <person name="Mi Q."/>
            <person name="Wu J."/>
            <person name="Liu S."/>
            <person name="Liu Y."/>
            <person name="Huang X."/>
            <person name="Wang H."/>
            <person name="Niu X."/>
            <person name="Li J."/>
            <person name="Liang L."/>
            <person name="Luo Y."/>
            <person name="Ji K."/>
            <person name="Zhou W."/>
            <person name="Yu Z."/>
            <person name="Li G."/>
            <person name="Liu Y."/>
            <person name="Li L."/>
            <person name="Qiao M."/>
            <person name="Feng L."/>
            <person name="Zhang K.-Q."/>
        </authorList>
    </citation>
    <scope>NUCLEOTIDE SEQUENCE [LARGE SCALE GENOMIC DNA]</scope>
    <source>
        <strain evidence="3">ATCC 24927 / CBS 115.81 / DSM 1491</strain>
    </source>
</reference>
<evidence type="ECO:0008006" key="4">
    <source>
        <dbReference type="Google" id="ProtNLM"/>
    </source>
</evidence>
<dbReference type="HOGENOM" id="CLU_690736_0_0_1"/>
<evidence type="ECO:0000313" key="2">
    <source>
        <dbReference type="EMBL" id="EGX49745.1"/>
    </source>
</evidence>
<accession>G1XBD7</accession>
<evidence type="ECO:0000256" key="1">
    <source>
        <dbReference type="SAM" id="Coils"/>
    </source>
</evidence>
<dbReference type="Proteomes" id="UP000008784">
    <property type="component" value="Unassembled WGS sequence"/>
</dbReference>
<gene>
    <name evidence="2" type="ORF">AOL_s00078g234</name>
</gene>
<feature type="coiled-coil region" evidence="1">
    <location>
        <begin position="19"/>
        <end position="47"/>
    </location>
</feature>
<dbReference type="AlphaFoldDB" id="G1XBD7"/>
<dbReference type="OrthoDB" id="5378048at2759"/>
<dbReference type="InParanoid" id="G1XBD7"/>